<dbReference type="RefSeq" id="WP_203780411.1">
    <property type="nucleotide sequence ID" value="NZ_BOMV01000009.1"/>
</dbReference>
<dbReference type="AlphaFoldDB" id="A0A919JVU8"/>
<comment type="caution">
    <text evidence="2">The sequence shown here is derived from an EMBL/GenBank/DDBJ whole genome shotgun (WGS) entry which is preliminary data.</text>
</comment>
<sequence>MHRQILATVAVFATALAVPLTVGSPAQAYGTRPASCNTASLCFYNFIQFRESDGVGKVTGSNPHLGVFSHATCKDGTWNNCMSSVWNATSRCFHLHNGTDYTLGYHNLAPNDGYTDMGAQTSLNNRVSSVRAGSTGNCNF</sequence>
<proteinExistence type="predicted"/>
<evidence type="ECO:0008006" key="4">
    <source>
        <dbReference type="Google" id="ProtNLM"/>
    </source>
</evidence>
<dbReference type="EMBL" id="BOMV01000009">
    <property type="protein sequence ID" value="GIE94083.1"/>
    <property type="molecule type" value="Genomic_DNA"/>
</dbReference>
<feature type="chain" id="PRO_5037824841" description="Peptidase inhibitor family I36" evidence="1">
    <location>
        <begin position="29"/>
        <end position="140"/>
    </location>
</feature>
<keyword evidence="3" id="KW-1185">Reference proteome</keyword>
<keyword evidence="1" id="KW-0732">Signal</keyword>
<feature type="signal peptide" evidence="1">
    <location>
        <begin position="1"/>
        <end position="28"/>
    </location>
</feature>
<dbReference type="Pfam" id="PF03995">
    <property type="entry name" value="Inhibitor_I36"/>
    <property type="match status" value="1"/>
</dbReference>
<evidence type="ECO:0000313" key="3">
    <source>
        <dbReference type="Proteomes" id="UP000636960"/>
    </source>
</evidence>
<evidence type="ECO:0000256" key="1">
    <source>
        <dbReference type="SAM" id="SignalP"/>
    </source>
</evidence>
<gene>
    <name evidence="2" type="ORF">Ari01nite_15480</name>
</gene>
<evidence type="ECO:0000313" key="2">
    <source>
        <dbReference type="EMBL" id="GIE94083.1"/>
    </source>
</evidence>
<protein>
    <recommendedName>
        <fullName evidence="4">Peptidase inhibitor family I36</fullName>
    </recommendedName>
</protein>
<dbReference type="Gene3D" id="2.60.20.10">
    <property type="entry name" value="Crystallins"/>
    <property type="match status" value="1"/>
</dbReference>
<accession>A0A919JVU8</accession>
<dbReference type="Proteomes" id="UP000636960">
    <property type="component" value="Unassembled WGS sequence"/>
</dbReference>
<name>A0A919JVU8_9ACTN</name>
<organism evidence="2 3">
    <name type="scientific">Paractinoplanes rishiriensis</name>
    <dbReference type="NCBI Taxonomy" id="1050105"/>
    <lineage>
        <taxon>Bacteria</taxon>
        <taxon>Bacillati</taxon>
        <taxon>Actinomycetota</taxon>
        <taxon>Actinomycetes</taxon>
        <taxon>Micromonosporales</taxon>
        <taxon>Micromonosporaceae</taxon>
        <taxon>Paractinoplanes</taxon>
    </lineage>
</organism>
<reference evidence="2" key="1">
    <citation type="submission" date="2021-01" db="EMBL/GenBank/DDBJ databases">
        <title>Whole genome shotgun sequence of Actinoplanes rishiriensis NBRC 108556.</title>
        <authorList>
            <person name="Komaki H."/>
            <person name="Tamura T."/>
        </authorList>
    </citation>
    <scope>NUCLEOTIDE SEQUENCE</scope>
    <source>
        <strain evidence="2">NBRC 108556</strain>
    </source>
</reference>